<reference evidence="9 10" key="1">
    <citation type="submission" date="2015-05" db="EMBL/GenBank/DDBJ databases">
        <title>Draft genome sequence of Microvirga vignae strain BR3299, a novel nitrogen fixing bacteria isolated from Brazil semi-aired region.</title>
        <authorList>
            <person name="Zilli J.E."/>
            <person name="Passos S.R."/>
            <person name="Leite J."/>
            <person name="Baldani J.I."/>
            <person name="Xavier G.R."/>
            <person name="Rumjaneck N.G."/>
            <person name="Simoes-Araujo J.L."/>
        </authorList>
    </citation>
    <scope>NUCLEOTIDE SEQUENCE [LARGE SCALE GENOMIC DNA]</scope>
    <source>
        <strain evidence="9 10">BR3299</strain>
    </source>
</reference>
<evidence type="ECO:0000259" key="8">
    <source>
        <dbReference type="Pfam" id="PF06808"/>
    </source>
</evidence>
<comment type="function">
    <text evidence="7">Part of the tripartite ATP-independent periplasmic (TRAP) transport system.</text>
</comment>
<feature type="domain" description="TRAP C4-dicarboxylate transport system permease DctM subunit" evidence="8">
    <location>
        <begin position="6"/>
        <end position="415"/>
    </location>
</feature>
<dbReference type="PIRSF" id="PIRSF006066">
    <property type="entry name" value="HI0050"/>
    <property type="match status" value="1"/>
</dbReference>
<dbReference type="GO" id="GO:0022857">
    <property type="term" value="F:transmembrane transporter activity"/>
    <property type="evidence" value="ECO:0007669"/>
    <property type="project" value="UniProtKB-UniRule"/>
</dbReference>
<keyword evidence="6 7" id="KW-0472">Membrane</keyword>
<feature type="transmembrane region" description="Helical" evidence="7">
    <location>
        <begin position="169"/>
        <end position="190"/>
    </location>
</feature>
<dbReference type="AlphaFoldDB" id="A0A0H1R982"/>
<evidence type="ECO:0000256" key="7">
    <source>
        <dbReference type="RuleBase" id="RU369079"/>
    </source>
</evidence>
<evidence type="ECO:0000256" key="5">
    <source>
        <dbReference type="ARBA" id="ARBA00022989"/>
    </source>
</evidence>
<feature type="transmembrane region" description="Helical" evidence="7">
    <location>
        <begin position="46"/>
        <end position="65"/>
    </location>
</feature>
<evidence type="ECO:0000256" key="1">
    <source>
        <dbReference type="ARBA" id="ARBA00004429"/>
    </source>
</evidence>
<protein>
    <recommendedName>
        <fullName evidence="7">TRAP transporter large permease protein</fullName>
    </recommendedName>
</protein>
<dbReference type="PANTHER" id="PTHR33362">
    <property type="entry name" value="SIALIC ACID TRAP TRANSPORTER PERMEASE PROTEIN SIAT-RELATED"/>
    <property type="match status" value="1"/>
</dbReference>
<keyword evidence="7" id="KW-0813">Transport</keyword>
<feature type="transmembrane region" description="Helical" evidence="7">
    <location>
        <begin position="77"/>
        <end position="95"/>
    </location>
</feature>
<evidence type="ECO:0000256" key="3">
    <source>
        <dbReference type="ARBA" id="ARBA00022519"/>
    </source>
</evidence>
<dbReference type="InterPro" id="IPR010656">
    <property type="entry name" value="DctM"/>
</dbReference>
<gene>
    <name evidence="9" type="ORF">AA309_19010</name>
</gene>
<dbReference type="STRING" id="1225564.AA309_19010"/>
<dbReference type="PATRIC" id="fig|1225564.3.peg.5084"/>
<keyword evidence="4 7" id="KW-0812">Transmembrane</keyword>
<evidence type="ECO:0000256" key="2">
    <source>
        <dbReference type="ARBA" id="ARBA00022475"/>
    </source>
</evidence>
<feature type="transmembrane region" description="Helical" evidence="7">
    <location>
        <begin position="134"/>
        <end position="157"/>
    </location>
</feature>
<feature type="transmembrane region" description="Helical" evidence="7">
    <location>
        <begin position="240"/>
        <end position="259"/>
    </location>
</feature>
<keyword evidence="10" id="KW-1185">Reference proteome</keyword>
<keyword evidence="3 7" id="KW-0997">Cell inner membrane</keyword>
<feature type="transmembrane region" description="Helical" evidence="7">
    <location>
        <begin position="216"/>
        <end position="234"/>
    </location>
</feature>
<evidence type="ECO:0000313" key="9">
    <source>
        <dbReference type="EMBL" id="KLK91619.1"/>
    </source>
</evidence>
<comment type="caution">
    <text evidence="9">The sequence shown here is derived from an EMBL/GenBank/DDBJ whole genome shotgun (WGS) entry which is preliminary data.</text>
</comment>
<evidence type="ECO:0000313" key="10">
    <source>
        <dbReference type="Proteomes" id="UP000035489"/>
    </source>
</evidence>
<dbReference type="InterPro" id="IPR004681">
    <property type="entry name" value="TRAP_DctM"/>
</dbReference>
<feature type="transmembrane region" description="Helical" evidence="7">
    <location>
        <begin position="301"/>
        <end position="326"/>
    </location>
</feature>
<accession>A0A0H1R982</accession>
<proteinExistence type="inferred from homology"/>
<dbReference type="Proteomes" id="UP000035489">
    <property type="component" value="Unassembled WGS sequence"/>
</dbReference>
<keyword evidence="2" id="KW-1003">Cell membrane</keyword>
<organism evidence="9 10">
    <name type="scientific">Microvirga vignae</name>
    <dbReference type="NCBI Taxonomy" id="1225564"/>
    <lineage>
        <taxon>Bacteria</taxon>
        <taxon>Pseudomonadati</taxon>
        <taxon>Pseudomonadota</taxon>
        <taxon>Alphaproteobacteria</taxon>
        <taxon>Hyphomicrobiales</taxon>
        <taxon>Methylobacteriaceae</taxon>
        <taxon>Microvirga</taxon>
    </lineage>
</organism>
<name>A0A0H1R982_9HYPH</name>
<feature type="transmembrane region" description="Helical" evidence="7">
    <location>
        <begin position="358"/>
        <end position="380"/>
    </location>
</feature>
<comment type="caution">
    <text evidence="7">Lacks conserved residue(s) required for the propagation of feature annotation.</text>
</comment>
<dbReference type="Pfam" id="PF06808">
    <property type="entry name" value="DctM"/>
    <property type="match status" value="1"/>
</dbReference>
<evidence type="ECO:0000256" key="4">
    <source>
        <dbReference type="ARBA" id="ARBA00022692"/>
    </source>
</evidence>
<comment type="similarity">
    <text evidence="7">Belongs to the TRAP transporter large permease family.</text>
</comment>
<evidence type="ECO:0000256" key="6">
    <source>
        <dbReference type="ARBA" id="ARBA00023136"/>
    </source>
</evidence>
<sequence>MTLVLFGCFFAFLFLGVPVAFSTGLAALVVVLIEPAVQERLLITKTFGGMDSFTLMAIPFFVLAGEVMSRSGLTKRIIDLAVALVGHFRAGLAYVTVIANVLMAGVSGSASADCAATGSILIPAMKSQGYKPEFAALMAAFSAMMAPLIPPSIFLIIYGSMAGVSIGRLFLAGIIPGLLVGGSLLILSFLMSRSSSFTVETKPFSGKSLREATKKAGWALVMPFLIVGGIRYGIFTPTEAGIVAVVYAMFYGFFIERTLTLKSLRELTMSAALSSANIMMIVGFSAVFGTILALGRFEQQITSVLFSITTQPLVVVAILILVLTLIGGLMDEVSTAVLFVPTLAAIGAKMGFDPVQFGVVMVLAIMMGAVMPPVGTLLFIGVSIAKIPLSRILIMVWWFLLPLLLVNLLIAFVPPLTTYLPSFM</sequence>
<keyword evidence="5 7" id="KW-1133">Transmembrane helix</keyword>
<comment type="subcellular location">
    <subcellularLocation>
        <location evidence="1 7">Cell inner membrane</location>
        <topology evidence="1 7">Multi-pass membrane protein</topology>
    </subcellularLocation>
</comment>
<dbReference type="OrthoDB" id="9790209at2"/>
<dbReference type="GO" id="GO:0005886">
    <property type="term" value="C:plasma membrane"/>
    <property type="evidence" value="ECO:0007669"/>
    <property type="project" value="UniProtKB-SubCell"/>
</dbReference>
<dbReference type="EMBL" id="LCYG01000052">
    <property type="protein sequence ID" value="KLK91619.1"/>
    <property type="molecule type" value="Genomic_DNA"/>
</dbReference>
<dbReference type="RefSeq" id="WP_047190594.1">
    <property type="nucleotide sequence ID" value="NZ_LCYG01000052.1"/>
</dbReference>
<feature type="transmembrane region" description="Helical" evidence="7">
    <location>
        <begin position="271"/>
        <end position="295"/>
    </location>
</feature>
<feature type="transmembrane region" description="Helical" evidence="7">
    <location>
        <begin position="392"/>
        <end position="414"/>
    </location>
</feature>
<dbReference type="NCBIfam" id="TIGR00786">
    <property type="entry name" value="dctM"/>
    <property type="match status" value="1"/>
</dbReference>
<comment type="subunit">
    <text evidence="7">The complex comprises the extracytoplasmic solute receptor protein and the two transmembrane proteins.</text>
</comment>